<name>A0ABD1Y968_9MARC</name>
<protein>
    <submittedName>
        <fullName evidence="2">Uncharacterized protein</fullName>
    </submittedName>
</protein>
<keyword evidence="3" id="KW-1185">Reference proteome</keyword>
<organism evidence="2 3">
    <name type="scientific">Riccia fluitans</name>
    <dbReference type="NCBI Taxonomy" id="41844"/>
    <lineage>
        <taxon>Eukaryota</taxon>
        <taxon>Viridiplantae</taxon>
        <taxon>Streptophyta</taxon>
        <taxon>Embryophyta</taxon>
        <taxon>Marchantiophyta</taxon>
        <taxon>Marchantiopsida</taxon>
        <taxon>Marchantiidae</taxon>
        <taxon>Marchantiales</taxon>
        <taxon>Ricciaceae</taxon>
        <taxon>Riccia</taxon>
    </lineage>
</organism>
<evidence type="ECO:0000313" key="2">
    <source>
        <dbReference type="EMBL" id="KAL2623292.1"/>
    </source>
</evidence>
<gene>
    <name evidence="2" type="ORF">R1flu_003497</name>
</gene>
<sequence length="125" mass="14073">MRGEPAQRQRTQAISTLEPARMIRSTPDANNPAGSRKGRAPHEDMPLPPAGPQNKKKGTSSYRRLATKLEEKDNPTELRRRFIGLEVGPMSSVNRAEIHQPHLKPRSNVNRAEIHEGDRPKLDQN</sequence>
<reference evidence="2 3" key="1">
    <citation type="submission" date="2024-09" db="EMBL/GenBank/DDBJ databases">
        <title>Chromosome-scale assembly of Riccia fluitans.</title>
        <authorList>
            <person name="Paukszto L."/>
            <person name="Sawicki J."/>
            <person name="Karawczyk K."/>
            <person name="Piernik-Szablinska J."/>
            <person name="Szczecinska M."/>
            <person name="Mazdziarz M."/>
        </authorList>
    </citation>
    <scope>NUCLEOTIDE SEQUENCE [LARGE SCALE GENOMIC DNA]</scope>
    <source>
        <strain evidence="2">Rf_01</strain>
        <tissue evidence="2">Aerial parts of the thallus</tissue>
    </source>
</reference>
<feature type="region of interest" description="Disordered" evidence="1">
    <location>
        <begin position="91"/>
        <end position="125"/>
    </location>
</feature>
<dbReference type="Proteomes" id="UP001605036">
    <property type="component" value="Unassembled WGS sequence"/>
</dbReference>
<evidence type="ECO:0000313" key="3">
    <source>
        <dbReference type="Proteomes" id="UP001605036"/>
    </source>
</evidence>
<evidence type="ECO:0000256" key="1">
    <source>
        <dbReference type="SAM" id="MobiDB-lite"/>
    </source>
</evidence>
<feature type="compositionally biased region" description="Basic and acidic residues" evidence="1">
    <location>
        <begin position="112"/>
        <end position="125"/>
    </location>
</feature>
<accession>A0ABD1Y968</accession>
<feature type="region of interest" description="Disordered" evidence="1">
    <location>
        <begin position="1"/>
        <end position="75"/>
    </location>
</feature>
<comment type="caution">
    <text evidence="2">The sequence shown here is derived from an EMBL/GenBank/DDBJ whole genome shotgun (WGS) entry which is preliminary data.</text>
</comment>
<dbReference type="EMBL" id="JBHFFA010000006">
    <property type="protein sequence ID" value="KAL2623292.1"/>
    <property type="molecule type" value="Genomic_DNA"/>
</dbReference>
<dbReference type="AlphaFoldDB" id="A0ABD1Y968"/>
<proteinExistence type="predicted"/>